<evidence type="ECO:0000259" key="3">
    <source>
        <dbReference type="Pfam" id="PF02470"/>
    </source>
</evidence>
<dbReference type="PANTHER" id="PTHR33371">
    <property type="entry name" value="INTERMEMBRANE PHOSPHOLIPID TRANSPORT SYSTEM BINDING PROTEIN MLAD-RELATED"/>
    <property type="match status" value="1"/>
</dbReference>
<evidence type="ECO:0000256" key="2">
    <source>
        <dbReference type="SAM" id="Phobius"/>
    </source>
</evidence>
<evidence type="ECO:0000313" key="4">
    <source>
        <dbReference type="EMBL" id="PKQ69776.1"/>
    </source>
</evidence>
<keyword evidence="5" id="KW-1185">Reference proteome</keyword>
<dbReference type="AlphaFoldDB" id="A0A2N3IHJ8"/>
<feature type="coiled-coil region" evidence="1">
    <location>
        <begin position="238"/>
        <end position="299"/>
    </location>
</feature>
<dbReference type="PANTHER" id="PTHR33371:SF4">
    <property type="entry name" value="INTERMEMBRANE PHOSPHOLIPID TRANSPORT SYSTEM BINDING PROTEIN MLAD"/>
    <property type="match status" value="1"/>
</dbReference>
<evidence type="ECO:0000313" key="5">
    <source>
        <dbReference type="Proteomes" id="UP000233387"/>
    </source>
</evidence>
<gene>
    <name evidence="4" type="ORF">Rain11_1231</name>
</gene>
<feature type="transmembrane region" description="Helical" evidence="2">
    <location>
        <begin position="12"/>
        <end position="29"/>
    </location>
</feature>
<dbReference type="Pfam" id="PF02470">
    <property type="entry name" value="MlaD"/>
    <property type="match status" value="1"/>
</dbReference>
<dbReference type="Proteomes" id="UP000233387">
    <property type="component" value="Unassembled WGS sequence"/>
</dbReference>
<dbReference type="InterPro" id="IPR052336">
    <property type="entry name" value="MlaD_Phospholipid_Transporter"/>
</dbReference>
<reference evidence="4 5" key="1">
    <citation type="submission" date="2017-06" db="EMBL/GenBank/DDBJ databases">
        <title>Raineya orbicola gen. nov., sp. nov. a slightly thermophilic bacterium of the phylum Bacteroidetes and the description of Raineyaceae fam. nov.</title>
        <authorList>
            <person name="Albuquerque L."/>
            <person name="Polonia A.R.M."/>
            <person name="Barroso C."/>
            <person name="Froufe H.J.C."/>
            <person name="Lage O."/>
            <person name="Lobo-Da-Cunha A."/>
            <person name="Egas C."/>
            <person name="Da Costa M.S."/>
        </authorList>
    </citation>
    <scope>NUCLEOTIDE SEQUENCE [LARGE SCALE GENOMIC DNA]</scope>
    <source>
        <strain evidence="4 5">SPSPC-11</strain>
    </source>
</reference>
<feature type="domain" description="Mce/MlaD" evidence="3">
    <location>
        <begin position="40"/>
        <end position="118"/>
    </location>
</feature>
<dbReference type="InterPro" id="IPR003399">
    <property type="entry name" value="Mce/MlaD"/>
</dbReference>
<accession>A0A2N3IHJ8</accession>
<proteinExistence type="predicted"/>
<organism evidence="4 5">
    <name type="scientific">Raineya orbicola</name>
    <dbReference type="NCBI Taxonomy" id="2016530"/>
    <lineage>
        <taxon>Bacteria</taxon>
        <taxon>Pseudomonadati</taxon>
        <taxon>Bacteroidota</taxon>
        <taxon>Cytophagia</taxon>
        <taxon>Cytophagales</taxon>
        <taxon>Raineyaceae</taxon>
        <taxon>Raineya</taxon>
    </lineage>
</organism>
<keyword evidence="2" id="KW-0812">Transmembrane</keyword>
<keyword evidence="1" id="KW-0175">Coiled coil</keyword>
<evidence type="ECO:0000256" key="1">
    <source>
        <dbReference type="SAM" id="Coils"/>
    </source>
</evidence>
<dbReference type="Gene3D" id="1.20.5.170">
    <property type="match status" value="1"/>
</dbReference>
<sequence length="308" mass="34357">MKLKISNEFKVGVLGLASLTLLYLGFNFLKGKDFFAASHYYYALYDDVQGLAPASLVKVNGVTIGRVLDVKFLQNAKNPRLNGKVLVTIDLNEKINMGKNTVALISKDLLGGTSIELKLDYKEPYLHYDDTLKTGIKKDLMSSVQDQASPVLAKVDSIMIKVNGILADFEGIGKNVKSTLQTFEKTAQTLEGTIAENRNNLLGITNNFKQLSQDLTQTSKQLPDVVKKINTFADSLQKIHFNKTLDKAEKTLAELQNLLAKLNKGEGTLGLLLKDQTLYENLTKTSAELTKLLIDLRQKPQRYIRLRF</sequence>
<name>A0A2N3IHJ8_9BACT</name>
<dbReference type="RefSeq" id="WP_101358498.1">
    <property type="nucleotide sequence ID" value="NZ_NKXO01000016.1"/>
</dbReference>
<protein>
    <submittedName>
        <fullName evidence="4">Mce related protein</fullName>
    </submittedName>
</protein>
<keyword evidence="2" id="KW-1133">Transmembrane helix</keyword>
<dbReference type="EMBL" id="NKXO01000016">
    <property type="protein sequence ID" value="PKQ69776.1"/>
    <property type="molecule type" value="Genomic_DNA"/>
</dbReference>
<dbReference type="OrthoDB" id="9769132at2"/>
<comment type="caution">
    <text evidence="4">The sequence shown here is derived from an EMBL/GenBank/DDBJ whole genome shotgun (WGS) entry which is preliminary data.</text>
</comment>
<keyword evidence="2" id="KW-0472">Membrane</keyword>